<dbReference type="Proteomes" id="UP000707731">
    <property type="component" value="Unassembled WGS sequence"/>
</dbReference>
<sequence length="246" mass="26659">MVTRKARLMGKVVDQLTEALAAEGFTPSEPLDDLGTAGPDDKKPSWIRAWFVGPDSGVPRMTSAVKATVQGNGHGGVGIAASAWLVSAAVEDVLRDMPAEALAKGGWGRNYLESVDFGYFENPLDPGVIDVGGEVGIEGAVREFIRLLRGPVAEWFSQFNSPGNLLAAARTSSTQARLDRENPDPVLLRATVALSVVNDQVEDAAALMDWYLRRNAFHKWDSADRAQAFDAAMIERFPVYADARER</sequence>
<reference evidence="1 2" key="1">
    <citation type="submission" date="2020-10" db="EMBL/GenBank/DDBJ databases">
        <title>Identification of Nocardia species via Next-generation sequencing and recognition of intraspecies genetic diversity.</title>
        <authorList>
            <person name="Li P."/>
            <person name="Li P."/>
            <person name="Lu B."/>
        </authorList>
    </citation>
    <scope>NUCLEOTIDE SEQUENCE [LARGE SCALE GENOMIC DNA]</scope>
    <source>
        <strain evidence="1 2">BJ06-0143</strain>
    </source>
</reference>
<accession>A0ABS0DDK8</accession>
<dbReference type="RefSeq" id="WP_195003375.1">
    <property type="nucleotide sequence ID" value="NZ_JADLQN010000003.1"/>
</dbReference>
<organism evidence="1 2">
    <name type="scientific">Nocardia higoensis</name>
    <dbReference type="NCBI Taxonomy" id="228599"/>
    <lineage>
        <taxon>Bacteria</taxon>
        <taxon>Bacillati</taxon>
        <taxon>Actinomycetota</taxon>
        <taxon>Actinomycetes</taxon>
        <taxon>Mycobacteriales</taxon>
        <taxon>Nocardiaceae</taxon>
        <taxon>Nocardia</taxon>
    </lineage>
</organism>
<keyword evidence="2" id="KW-1185">Reference proteome</keyword>
<gene>
    <name evidence="1" type="ORF">IU449_18495</name>
</gene>
<evidence type="ECO:0000313" key="2">
    <source>
        <dbReference type="Proteomes" id="UP000707731"/>
    </source>
</evidence>
<name>A0ABS0DDK8_9NOCA</name>
<dbReference type="EMBL" id="JADLQN010000003">
    <property type="protein sequence ID" value="MBF6356509.1"/>
    <property type="molecule type" value="Genomic_DNA"/>
</dbReference>
<proteinExistence type="predicted"/>
<comment type="caution">
    <text evidence="1">The sequence shown here is derived from an EMBL/GenBank/DDBJ whole genome shotgun (WGS) entry which is preliminary data.</text>
</comment>
<evidence type="ECO:0000313" key="1">
    <source>
        <dbReference type="EMBL" id="MBF6356509.1"/>
    </source>
</evidence>
<protein>
    <submittedName>
        <fullName evidence="1">Uncharacterized protein</fullName>
    </submittedName>
</protein>